<dbReference type="InterPro" id="IPR001163">
    <property type="entry name" value="Sm_dom_euk/arc"/>
</dbReference>
<dbReference type="GO" id="GO:0005686">
    <property type="term" value="C:U2 snRNP"/>
    <property type="evidence" value="ECO:0007669"/>
    <property type="project" value="UniProtKB-UniRule"/>
</dbReference>
<evidence type="ECO:0000256" key="1">
    <source>
        <dbReference type="ARBA" id="ARBA00004123"/>
    </source>
</evidence>
<dbReference type="PROSITE" id="PS52002">
    <property type="entry name" value="SM"/>
    <property type="match status" value="1"/>
</dbReference>
<dbReference type="OrthoDB" id="25620at2759"/>
<dbReference type="GO" id="GO:0046540">
    <property type="term" value="C:U4/U6 x U5 tri-snRNP complex"/>
    <property type="evidence" value="ECO:0007669"/>
    <property type="project" value="UniProtKB-UniRule"/>
</dbReference>
<dbReference type="GO" id="GO:0071014">
    <property type="term" value="C:post-mRNA release spliceosomal complex"/>
    <property type="evidence" value="ECO:0007669"/>
    <property type="project" value="EnsemblFungi"/>
</dbReference>
<dbReference type="GO" id="GO:0000387">
    <property type="term" value="P:spliceosomal snRNP assembly"/>
    <property type="evidence" value="ECO:0007669"/>
    <property type="project" value="UniProtKB-UniRule"/>
</dbReference>
<evidence type="ECO:0000256" key="4">
    <source>
        <dbReference type="ARBA" id="ARBA00022490"/>
    </source>
</evidence>
<evidence type="ECO:0000256" key="12">
    <source>
        <dbReference type="RuleBase" id="RU365053"/>
    </source>
</evidence>
<keyword evidence="9 12" id="KW-0539">Nucleus</keyword>
<keyword evidence="15" id="KW-1185">Reference proteome</keyword>
<keyword evidence="6 12" id="KW-0747">Spliceosome</keyword>
<dbReference type="GO" id="GO:0003723">
    <property type="term" value="F:RNA binding"/>
    <property type="evidence" value="ECO:0007669"/>
    <property type="project" value="UniProtKB-KW"/>
</dbReference>
<dbReference type="AlphaFoldDB" id="A0A1E3PS12"/>
<evidence type="ECO:0000256" key="6">
    <source>
        <dbReference type="ARBA" id="ARBA00022728"/>
    </source>
</evidence>
<dbReference type="SUPFAM" id="SSF50182">
    <property type="entry name" value="Sm-like ribonucleoproteins"/>
    <property type="match status" value="1"/>
</dbReference>
<dbReference type="GO" id="GO:0071004">
    <property type="term" value="C:U2-type prespliceosome"/>
    <property type="evidence" value="ECO:0007669"/>
    <property type="project" value="EnsemblFungi"/>
</dbReference>
<name>A0A1E3PS12_9ASCO</name>
<dbReference type="InterPro" id="IPR027078">
    <property type="entry name" value="snRNP-E"/>
</dbReference>
<reference evidence="14 15" key="1">
    <citation type="journal article" date="2016" name="Proc. Natl. Acad. Sci. U.S.A.">
        <title>Comparative genomics of biotechnologically important yeasts.</title>
        <authorList>
            <person name="Riley R."/>
            <person name="Haridas S."/>
            <person name="Wolfe K.H."/>
            <person name="Lopes M.R."/>
            <person name="Hittinger C.T."/>
            <person name="Goeker M."/>
            <person name="Salamov A.A."/>
            <person name="Wisecaver J.H."/>
            <person name="Long T.M."/>
            <person name="Calvey C.H."/>
            <person name="Aerts A.L."/>
            <person name="Barry K.W."/>
            <person name="Choi C."/>
            <person name="Clum A."/>
            <person name="Coughlan A.Y."/>
            <person name="Deshpande S."/>
            <person name="Douglass A.P."/>
            <person name="Hanson S.J."/>
            <person name="Klenk H.-P."/>
            <person name="LaButti K.M."/>
            <person name="Lapidus A."/>
            <person name="Lindquist E.A."/>
            <person name="Lipzen A.M."/>
            <person name="Meier-Kolthoff J.P."/>
            <person name="Ohm R.A."/>
            <person name="Otillar R.P."/>
            <person name="Pangilinan J.L."/>
            <person name="Peng Y."/>
            <person name="Rokas A."/>
            <person name="Rosa C.A."/>
            <person name="Scheuner C."/>
            <person name="Sibirny A.A."/>
            <person name="Slot J.C."/>
            <person name="Stielow J.B."/>
            <person name="Sun H."/>
            <person name="Kurtzman C.P."/>
            <person name="Blackwell M."/>
            <person name="Grigoriev I.V."/>
            <person name="Jeffries T.W."/>
        </authorList>
    </citation>
    <scope>NUCLEOTIDE SEQUENCE [LARGE SCALE GENOMIC DNA]</scope>
    <source>
        <strain evidence="14 15">DSM 6958</strain>
    </source>
</reference>
<evidence type="ECO:0000256" key="9">
    <source>
        <dbReference type="ARBA" id="ARBA00023242"/>
    </source>
</evidence>
<dbReference type="GO" id="GO:0005829">
    <property type="term" value="C:cytosol"/>
    <property type="evidence" value="ECO:0007669"/>
    <property type="project" value="UniProtKB-SubCell"/>
</dbReference>
<evidence type="ECO:0000256" key="10">
    <source>
        <dbReference type="ARBA" id="ARBA00023274"/>
    </source>
</evidence>
<dbReference type="EMBL" id="KV454406">
    <property type="protein sequence ID" value="ODQ68211.1"/>
    <property type="molecule type" value="Genomic_DNA"/>
</dbReference>
<keyword evidence="10 12" id="KW-0687">Ribonucleoprotein</keyword>
<evidence type="ECO:0000256" key="3">
    <source>
        <dbReference type="ARBA" id="ARBA00006850"/>
    </source>
</evidence>
<dbReference type="CDD" id="cd01718">
    <property type="entry name" value="Sm_E"/>
    <property type="match status" value="1"/>
</dbReference>
<dbReference type="SMART" id="SM00651">
    <property type="entry name" value="Sm"/>
    <property type="match status" value="1"/>
</dbReference>
<gene>
    <name evidence="14" type="ORF">NADFUDRAFT_48861</name>
</gene>
<dbReference type="InterPro" id="IPR010920">
    <property type="entry name" value="LSM_dom_sf"/>
</dbReference>
<dbReference type="GO" id="GO:0005687">
    <property type="term" value="C:U4 snRNP"/>
    <property type="evidence" value="ECO:0007669"/>
    <property type="project" value="UniProtKB-UniRule"/>
</dbReference>
<keyword evidence="4" id="KW-0963">Cytoplasm</keyword>
<comment type="subcellular location">
    <subcellularLocation>
        <location evidence="2">Cytoplasm</location>
        <location evidence="2">Cytosol</location>
    </subcellularLocation>
    <subcellularLocation>
        <location evidence="1 12">Nucleus</location>
    </subcellularLocation>
</comment>
<dbReference type="STRING" id="857566.A0A1E3PS12"/>
<evidence type="ECO:0000256" key="2">
    <source>
        <dbReference type="ARBA" id="ARBA00004514"/>
    </source>
</evidence>
<dbReference type="GO" id="GO:0005682">
    <property type="term" value="C:U5 snRNP"/>
    <property type="evidence" value="ECO:0007669"/>
    <property type="project" value="UniProtKB-UniRule"/>
</dbReference>
<dbReference type="Gene3D" id="2.30.30.100">
    <property type="match status" value="1"/>
</dbReference>
<dbReference type="FunFam" id="2.30.30.100:FF:000013">
    <property type="entry name" value="Small nuclear ribonucleoprotein E"/>
    <property type="match status" value="1"/>
</dbReference>
<sequence length="87" mass="10056">MSGHRQQKIMVQPIAMLFKFLQSHARVQVWLYEQVESRLEGELKGFDEFMNIVLDNAVEVNVKGTRREIGRLLLKGDNISLISKVEV</sequence>
<evidence type="ECO:0000256" key="7">
    <source>
        <dbReference type="ARBA" id="ARBA00022884"/>
    </source>
</evidence>
<dbReference type="PANTHER" id="PTHR11193">
    <property type="entry name" value="SMALL NUCLEAR RIBONUCLEOPROTEIN E"/>
    <property type="match status" value="1"/>
</dbReference>
<dbReference type="InterPro" id="IPR047575">
    <property type="entry name" value="Sm"/>
</dbReference>
<protein>
    <recommendedName>
        <fullName evidence="12">Small nuclear ribonucleoprotein E</fullName>
        <shortName evidence="12">snRNP-E</shortName>
    </recommendedName>
    <alternativeName>
        <fullName evidence="12">Sm protein E</fullName>
    </alternativeName>
</protein>
<feature type="domain" description="Sm" evidence="13">
    <location>
        <begin position="14"/>
        <end position="87"/>
    </location>
</feature>
<evidence type="ECO:0000259" key="13">
    <source>
        <dbReference type="PROSITE" id="PS52002"/>
    </source>
</evidence>
<comment type="function">
    <text evidence="11">Plays a role in pre-mRNA splicing as a core component of the spliceosomal U1, U2, U4 and U5 small nuclear ribonucleoproteins (snRNPs), the building blocks of the spliceosome.</text>
</comment>
<dbReference type="Pfam" id="PF01423">
    <property type="entry name" value="LSM"/>
    <property type="match status" value="1"/>
</dbReference>
<proteinExistence type="inferred from homology"/>
<keyword evidence="7 12" id="KW-0694">RNA-binding</keyword>
<keyword evidence="8 12" id="KW-0508">mRNA splicing</keyword>
<organism evidence="14 15">
    <name type="scientific">Nadsonia fulvescens var. elongata DSM 6958</name>
    <dbReference type="NCBI Taxonomy" id="857566"/>
    <lineage>
        <taxon>Eukaryota</taxon>
        <taxon>Fungi</taxon>
        <taxon>Dikarya</taxon>
        <taxon>Ascomycota</taxon>
        <taxon>Saccharomycotina</taxon>
        <taxon>Dipodascomycetes</taxon>
        <taxon>Dipodascales</taxon>
        <taxon>Dipodascales incertae sedis</taxon>
        <taxon>Nadsonia</taxon>
    </lineage>
</organism>
<keyword evidence="5 12" id="KW-0507">mRNA processing</keyword>
<dbReference type="GO" id="GO:0036261">
    <property type="term" value="P:7-methylguanosine cap hypermethylation"/>
    <property type="evidence" value="ECO:0007669"/>
    <property type="project" value="EnsemblFungi"/>
</dbReference>
<dbReference type="Proteomes" id="UP000095009">
    <property type="component" value="Unassembled WGS sequence"/>
</dbReference>
<evidence type="ECO:0000313" key="14">
    <source>
        <dbReference type="EMBL" id="ODQ68211.1"/>
    </source>
</evidence>
<evidence type="ECO:0000256" key="5">
    <source>
        <dbReference type="ARBA" id="ARBA00022664"/>
    </source>
</evidence>
<evidence type="ECO:0000256" key="11">
    <source>
        <dbReference type="ARBA" id="ARBA00058057"/>
    </source>
</evidence>
<dbReference type="GO" id="GO:0005685">
    <property type="term" value="C:U1 snRNP"/>
    <property type="evidence" value="ECO:0007669"/>
    <property type="project" value="UniProtKB-UniRule"/>
</dbReference>
<evidence type="ECO:0000256" key="8">
    <source>
        <dbReference type="ARBA" id="ARBA00023187"/>
    </source>
</evidence>
<dbReference type="GO" id="GO:1990935">
    <property type="term" value="F:splicing factor binding"/>
    <property type="evidence" value="ECO:0007669"/>
    <property type="project" value="EnsemblFungi"/>
</dbReference>
<comment type="function">
    <text evidence="12">Involved in pre-mRNA splicing. Binds and is required for the stability of snRNA U1, U2, U4 and U5 which contain a highly conserved structural motif called the Sm binding site. Involved in cap modification.</text>
</comment>
<comment type="similarity">
    <text evidence="3 12">Belongs to the snRNP Sm proteins family.</text>
</comment>
<accession>A0A1E3PS12</accession>
<evidence type="ECO:0000313" key="15">
    <source>
        <dbReference type="Proteomes" id="UP000095009"/>
    </source>
</evidence>